<comment type="caution">
    <text evidence="7">The sequence shown here is derived from an EMBL/GenBank/DDBJ whole genome shotgun (WGS) entry which is preliminary data.</text>
</comment>
<evidence type="ECO:0000256" key="2">
    <source>
        <dbReference type="ARBA" id="ARBA00022737"/>
    </source>
</evidence>
<dbReference type="PANTHER" id="PTHR47870:SF1">
    <property type="entry name" value="CYTOCHROME C-TYPE BIOGENESIS PROTEIN CCMH"/>
    <property type="match status" value="1"/>
</dbReference>
<keyword evidence="3" id="KW-0201">Cytochrome c-type biogenesis</keyword>
<dbReference type="InterPro" id="IPR056413">
    <property type="entry name" value="TPR_CcmH_CycH"/>
</dbReference>
<keyword evidence="2" id="KW-0677">Repeat</keyword>
<dbReference type="Proteomes" id="UP001597327">
    <property type="component" value="Unassembled WGS sequence"/>
</dbReference>
<evidence type="ECO:0000313" key="7">
    <source>
        <dbReference type="EMBL" id="MFD1694826.1"/>
    </source>
</evidence>
<keyword evidence="4" id="KW-0802">TPR repeat</keyword>
<name>A0ABW4JTG7_9HYPH</name>
<keyword evidence="5" id="KW-0472">Membrane</keyword>
<dbReference type="SUPFAM" id="SSF48452">
    <property type="entry name" value="TPR-like"/>
    <property type="match status" value="1"/>
</dbReference>
<reference evidence="8" key="1">
    <citation type="journal article" date="2019" name="Int. J. Syst. Evol. Microbiol.">
        <title>The Global Catalogue of Microorganisms (GCM) 10K type strain sequencing project: providing services to taxonomists for standard genome sequencing and annotation.</title>
        <authorList>
            <consortium name="The Broad Institute Genomics Platform"/>
            <consortium name="The Broad Institute Genome Sequencing Center for Infectious Disease"/>
            <person name="Wu L."/>
            <person name="Ma J."/>
        </authorList>
    </citation>
    <scope>NUCLEOTIDE SEQUENCE [LARGE SCALE GENOMIC DNA]</scope>
    <source>
        <strain evidence="8">JCM 3369</strain>
    </source>
</reference>
<dbReference type="EMBL" id="JBHUFA010000001">
    <property type="protein sequence ID" value="MFD1694826.1"/>
    <property type="molecule type" value="Genomic_DNA"/>
</dbReference>
<dbReference type="Gene3D" id="1.25.40.10">
    <property type="entry name" value="Tetratricopeptide repeat domain"/>
    <property type="match status" value="1"/>
</dbReference>
<dbReference type="RefSeq" id="WP_149891362.1">
    <property type="nucleotide sequence ID" value="NZ_JBHUFA010000001.1"/>
</dbReference>
<sequence length="387" mass="41180">MMFWISIAALTAAAALSVLMPLARTRQSLALSSDGGPAGAATGVPLDADVEVYRAQLDELERDLERGLINKADHASARTEIARRLLAAEEERTRRLQTPERSVGRSRRLATLAVIALVPLLSLGLYLTLGSPDLPDQPLLARLEAPVENQSVDQLVARVERHLSQNPQDGKGWDVVAPVYMRIGRPEDAARAYGNSIRLLGETEGRLTSQGEALTVANNGIISAAAQQAFEAAVRLDPQAIKPRFFLALALTQDGSRDAAVAAWTRLLDGADETAAWVPVARQHLADLTGTAPAPALPGPDAAQVDAASRMTTGDRTAMIEGMVAGLDERLRSEGGSAEEWQRLIRAQAVLGRADAAREAADLARTALVDNQEALAQINALVAELGL</sequence>
<dbReference type="InterPro" id="IPR051263">
    <property type="entry name" value="C-type_cytochrome_biogenesis"/>
</dbReference>
<keyword evidence="5" id="KW-1133">Transmembrane helix</keyword>
<dbReference type="Pfam" id="PF23914">
    <property type="entry name" value="TPR_CcmH_CycH"/>
    <property type="match status" value="1"/>
</dbReference>
<evidence type="ECO:0000256" key="4">
    <source>
        <dbReference type="ARBA" id="ARBA00022803"/>
    </source>
</evidence>
<comment type="subcellular location">
    <subcellularLocation>
        <location evidence="1">Cell envelope</location>
    </subcellularLocation>
</comment>
<dbReference type="InterPro" id="IPR011990">
    <property type="entry name" value="TPR-like_helical_dom_sf"/>
</dbReference>
<accession>A0ABW4JTG7</accession>
<feature type="domain" description="Cytochrome c-type biogenesis protein H TPR" evidence="6">
    <location>
        <begin position="140"/>
        <end position="269"/>
    </location>
</feature>
<evidence type="ECO:0000256" key="3">
    <source>
        <dbReference type="ARBA" id="ARBA00022748"/>
    </source>
</evidence>
<keyword evidence="5" id="KW-0812">Transmembrane</keyword>
<dbReference type="NCBIfam" id="TIGR03142">
    <property type="entry name" value="cytochro_ccmI"/>
    <property type="match status" value="1"/>
</dbReference>
<organism evidence="7 8">
    <name type="scientific">Roseibium aestuarii</name>
    <dbReference type="NCBI Taxonomy" id="2600299"/>
    <lineage>
        <taxon>Bacteria</taxon>
        <taxon>Pseudomonadati</taxon>
        <taxon>Pseudomonadota</taxon>
        <taxon>Alphaproteobacteria</taxon>
        <taxon>Hyphomicrobiales</taxon>
        <taxon>Stappiaceae</taxon>
        <taxon>Roseibium</taxon>
    </lineage>
</organism>
<gene>
    <name evidence="7" type="primary">ccmI</name>
    <name evidence="7" type="ORF">ACFSC7_04805</name>
</gene>
<evidence type="ECO:0000259" key="6">
    <source>
        <dbReference type="Pfam" id="PF23914"/>
    </source>
</evidence>
<evidence type="ECO:0000256" key="5">
    <source>
        <dbReference type="SAM" id="Phobius"/>
    </source>
</evidence>
<evidence type="ECO:0000313" key="8">
    <source>
        <dbReference type="Proteomes" id="UP001597327"/>
    </source>
</evidence>
<evidence type="ECO:0000256" key="1">
    <source>
        <dbReference type="ARBA" id="ARBA00004196"/>
    </source>
</evidence>
<dbReference type="PANTHER" id="PTHR47870">
    <property type="entry name" value="CYTOCHROME C-TYPE BIOGENESIS PROTEIN CCMH"/>
    <property type="match status" value="1"/>
</dbReference>
<dbReference type="InterPro" id="IPR017560">
    <property type="entry name" value="Cyt_c_biogenesis_CcmI"/>
</dbReference>
<proteinExistence type="predicted"/>
<keyword evidence="8" id="KW-1185">Reference proteome</keyword>
<feature type="transmembrane region" description="Helical" evidence="5">
    <location>
        <begin position="109"/>
        <end position="129"/>
    </location>
</feature>
<protein>
    <submittedName>
        <fullName evidence="7">C-type cytochrome biogenesis protein CcmI</fullName>
    </submittedName>
</protein>